<dbReference type="AlphaFoldDB" id="X1IJ47"/>
<organism evidence="1">
    <name type="scientific">marine sediment metagenome</name>
    <dbReference type="NCBI Taxonomy" id="412755"/>
    <lineage>
        <taxon>unclassified sequences</taxon>
        <taxon>metagenomes</taxon>
        <taxon>ecological metagenomes</taxon>
    </lineage>
</organism>
<feature type="non-terminal residue" evidence="1">
    <location>
        <position position="60"/>
    </location>
</feature>
<comment type="caution">
    <text evidence="1">The sequence shown here is derived from an EMBL/GenBank/DDBJ whole genome shotgun (WGS) entry which is preliminary data.</text>
</comment>
<accession>X1IJ47</accession>
<sequence length="60" mass="5850">GASASEVSSVLGHDATVVIEQAPGIAKDEAGKPIASPELVVAANLPIKGGDPEQDVGSVT</sequence>
<protein>
    <submittedName>
        <fullName evidence="1">Uncharacterized protein</fullName>
    </submittedName>
</protein>
<dbReference type="EMBL" id="BARU01016015">
    <property type="protein sequence ID" value="GAH57573.1"/>
    <property type="molecule type" value="Genomic_DNA"/>
</dbReference>
<reference evidence="1" key="1">
    <citation type="journal article" date="2014" name="Front. Microbiol.">
        <title>High frequency of phylogenetically diverse reductive dehalogenase-homologous genes in deep subseafloor sedimentary metagenomes.</title>
        <authorList>
            <person name="Kawai M."/>
            <person name="Futagami T."/>
            <person name="Toyoda A."/>
            <person name="Takaki Y."/>
            <person name="Nishi S."/>
            <person name="Hori S."/>
            <person name="Arai W."/>
            <person name="Tsubouchi T."/>
            <person name="Morono Y."/>
            <person name="Uchiyama I."/>
            <person name="Ito T."/>
            <person name="Fujiyama A."/>
            <person name="Inagaki F."/>
            <person name="Takami H."/>
        </authorList>
    </citation>
    <scope>NUCLEOTIDE SEQUENCE</scope>
    <source>
        <strain evidence="1">Expedition CK06-06</strain>
    </source>
</reference>
<name>X1IJ47_9ZZZZ</name>
<evidence type="ECO:0000313" key="1">
    <source>
        <dbReference type="EMBL" id="GAH57573.1"/>
    </source>
</evidence>
<feature type="non-terminal residue" evidence="1">
    <location>
        <position position="1"/>
    </location>
</feature>
<proteinExistence type="predicted"/>
<gene>
    <name evidence="1" type="ORF">S03H2_27058</name>
</gene>